<proteinExistence type="inferred from homology"/>
<comment type="similarity">
    <text evidence="8">Belongs to the G-protein coupled receptor 1 family.</text>
</comment>
<evidence type="ECO:0000256" key="2">
    <source>
        <dbReference type="ARBA" id="ARBA00022692"/>
    </source>
</evidence>
<reference evidence="11" key="1">
    <citation type="submission" date="2021-02" db="EMBL/GenBank/DDBJ databases">
        <authorList>
            <person name="Nowell W R."/>
        </authorList>
    </citation>
    <scope>NUCLEOTIDE SEQUENCE</scope>
</reference>
<accession>A0A814XLL6</accession>
<keyword evidence="3 9" id="KW-1133">Transmembrane helix</keyword>
<evidence type="ECO:0000259" key="10">
    <source>
        <dbReference type="PROSITE" id="PS50262"/>
    </source>
</evidence>
<evidence type="ECO:0000256" key="5">
    <source>
        <dbReference type="ARBA" id="ARBA00023136"/>
    </source>
</evidence>
<dbReference type="Gene3D" id="1.20.1070.10">
    <property type="entry name" value="Rhodopsin 7-helix transmembrane proteins"/>
    <property type="match status" value="1"/>
</dbReference>
<gene>
    <name evidence="12" type="ORF">JBS370_LOCUS3123</name>
    <name evidence="11" type="ORF">ZHD862_LOCUS23748</name>
</gene>
<keyword evidence="5 9" id="KW-0472">Membrane</keyword>
<dbReference type="GO" id="GO:0004930">
    <property type="term" value="F:G protein-coupled receptor activity"/>
    <property type="evidence" value="ECO:0007669"/>
    <property type="project" value="UniProtKB-KW"/>
</dbReference>
<dbReference type="PROSITE" id="PS50262">
    <property type="entry name" value="G_PROTEIN_RECEP_F1_2"/>
    <property type="match status" value="1"/>
</dbReference>
<evidence type="ECO:0000256" key="8">
    <source>
        <dbReference type="RuleBase" id="RU000688"/>
    </source>
</evidence>
<feature type="transmembrane region" description="Helical" evidence="9">
    <location>
        <begin position="296"/>
        <end position="314"/>
    </location>
</feature>
<comment type="subcellular location">
    <subcellularLocation>
        <location evidence="1">Membrane</location>
        <topology evidence="1">Multi-pass membrane protein</topology>
    </subcellularLocation>
</comment>
<sequence length="389" mass="45623">MNHSIMSNFHDKPSEWFRIFIIILFIIIVFIGLIGNTLVLLSVLTNHIKIRRSSTNLLLVNMSCADLIILSFNIFDIIQFSFDHSWPTAWYLGLFLCKIIRFFQVLGCYVSVQTLLVISIERYISIIHAVKISHSNRRKRLLLIFIVIWSIGIIMALPNLILLTLHPLYNRSEYYICGLSDHYTHSYFVLFYKYTESILFYFIPIFVQAILYILICRKIFLVGRAVQAHFRAEQLQCSTSDSRRQYSGTKTSSSLPTPLTDNNLSLMAMMIPRSQSQLMPISNITNKISDTARKRAIIMLLLVTLLYFIAFSPAQINFIYTQVYGLHHLFENRLFFIISILLVLSTTAFNPILFYIFSKFFRHKFNTILRRFCPIYRIHSRRQNDFPMI</sequence>
<name>A0A814XLL6_9BILA</name>
<evidence type="ECO:0000313" key="12">
    <source>
        <dbReference type="EMBL" id="CAF3587514.1"/>
    </source>
</evidence>
<evidence type="ECO:0000256" key="9">
    <source>
        <dbReference type="SAM" id="Phobius"/>
    </source>
</evidence>
<keyword evidence="7 8" id="KW-0807">Transducer</keyword>
<feature type="domain" description="G-protein coupled receptors family 1 profile" evidence="10">
    <location>
        <begin position="35"/>
        <end position="354"/>
    </location>
</feature>
<dbReference type="CDD" id="cd00637">
    <property type="entry name" value="7tm_classA_rhodopsin-like"/>
    <property type="match status" value="1"/>
</dbReference>
<dbReference type="Proteomes" id="UP000663864">
    <property type="component" value="Unassembled WGS sequence"/>
</dbReference>
<evidence type="ECO:0000313" key="13">
    <source>
        <dbReference type="Proteomes" id="UP000663864"/>
    </source>
</evidence>
<feature type="transmembrane region" description="Helical" evidence="9">
    <location>
        <begin position="56"/>
        <end position="78"/>
    </location>
</feature>
<feature type="transmembrane region" description="Helical" evidence="9">
    <location>
        <begin position="334"/>
        <end position="357"/>
    </location>
</feature>
<organism evidence="11 13">
    <name type="scientific">Rotaria sordida</name>
    <dbReference type="NCBI Taxonomy" id="392033"/>
    <lineage>
        <taxon>Eukaryota</taxon>
        <taxon>Metazoa</taxon>
        <taxon>Spiralia</taxon>
        <taxon>Gnathifera</taxon>
        <taxon>Rotifera</taxon>
        <taxon>Eurotatoria</taxon>
        <taxon>Bdelloidea</taxon>
        <taxon>Philodinida</taxon>
        <taxon>Philodinidae</taxon>
        <taxon>Rotaria</taxon>
    </lineage>
</organism>
<evidence type="ECO:0000313" key="11">
    <source>
        <dbReference type="EMBL" id="CAF1218545.1"/>
    </source>
</evidence>
<dbReference type="EMBL" id="CAJOBD010000130">
    <property type="protein sequence ID" value="CAF3587514.1"/>
    <property type="molecule type" value="Genomic_DNA"/>
</dbReference>
<feature type="transmembrane region" description="Helical" evidence="9">
    <location>
        <begin position="16"/>
        <end position="44"/>
    </location>
</feature>
<feature type="transmembrane region" description="Helical" evidence="9">
    <location>
        <begin position="141"/>
        <end position="165"/>
    </location>
</feature>
<evidence type="ECO:0000256" key="4">
    <source>
        <dbReference type="ARBA" id="ARBA00023040"/>
    </source>
</evidence>
<evidence type="ECO:0000256" key="1">
    <source>
        <dbReference type="ARBA" id="ARBA00004141"/>
    </source>
</evidence>
<evidence type="ECO:0000256" key="3">
    <source>
        <dbReference type="ARBA" id="ARBA00022989"/>
    </source>
</evidence>
<keyword evidence="2 8" id="KW-0812">Transmembrane</keyword>
<feature type="transmembrane region" description="Helical" evidence="9">
    <location>
        <begin position="198"/>
        <end position="215"/>
    </location>
</feature>
<dbReference type="PRINTS" id="PR00237">
    <property type="entry name" value="GPCRRHODOPSN"/>
</dbReference>
<dbReference type="PROSITE" id="PS00237">
    <property type="entry name" value="G_PROTEIN_RECEP_F1_1"/>
    <property type="match status" value="1"/>
</dbReference>
<dbReference type="SUPFAM" id="SSF81321">
    <property type="entry name" value="Family A G protein-coupled receptor-like"/>
    <property type="match status" value="1"/>
</dbReference>
<dbReference type="PANTHER" id="PTHR45695:SF9">
    <property type="entry name" value="LEUCOKININ RECEPTOR"/>
    <property type="match status" value="1"/>
</dbReference>
<keyword evidence="6 8" id="KW-0675">Receptor</keyword>
<dbReference type="PANTHER" id="PTHR45695">
    <property type="entry name" value="LEUCOKININ RECEPTOR-RELATED"/>
    <property type="match status" value="1"/>
</dbReference>
<comment type="caution">
    <text evidence="11">The sequence shown here is derived from an EMBL/GenBank/DDBJ whole genome shotgun (WGS) entry which is preliminary data.</text>
</comment>
<dbReference type="EMBL" id="CAJNOT010001566">
    <property type="protein sequence ID" value="CAF1218545.1"/>
    <property type="molecule type" value="Genomic_DNA"/>
</dbReference>
<dbReference type="InterPro" id="IPR000276">
    <property type="entry name" value="GPCR_Rhodpsn"/>
</dbReference>
<evidence type="ECO:0000256" key="6">
    <source>
        <dbReference type="ARBA" id="ARBA00023170"/>
    </source>
</evidence>
<feature type="transmembrane region" description="Helical" evidence="9">
    <location>
        <begin position="90"/>
        <end position="120"/>
    </location>
</feature>
<dbReference type="Pfam" id="PF00001">
    <property type="entry name" value="7tm_1"/>
    <property type="match status" value="1"/>
</dbReference>
<dbReference type="Proteomes" id="UP000663836">
    <property type="component" value="Unassembled WGS sequence"/>
</dbReference>
<dbReference type="GO" id="GO:0005886">
    <property type="term" value="C:plasma membrane"/>
    <property type="evidence" value="ECO:0007669"/>
    <property type="project" value="TreeGrafter"/>
</dbReference>
<dbReference type="InterPro" id="IPR017452">
    <property type="entry name" value="GPCR_Rhodpsn_7TM"/>
</dbReference>
<keyword evidence="4 8" id="KW-0297">G-protein coupled receptor</keyword>
<evidence type="ECO:0000256" key="7">
    <source>
        <dbReference type="ARBA" id="ARBA00023224"/>
    </source>
</evidence>
<protein>
    <recommendedName>
        <fullName evidence="10">G-protein coupled receptors family 1 profile domain-containing protein</fullName>
    </recommendedName>
</protein>
<dbReference type="AlphaFoldDB" id="A0A814XLL6"/>